<comment type="caution">
    <text evidence="3">The sequence shown here is derived from an EMBL/GenBank/DDBJ whole genome shotgun (WGS) entry which is preliminary data.</text>
</comment>
<evidence type="ECO:0000313" key="4">
    <source>
        <dbReference type="Proteomes" id="UP000489600"/>
    </source>
</evidence>
<evidence type="ECO:0000259" key="2">
    <source>
        <dbReference type="Pfam" id="PF22936"/>
    </source>
</evidence>
<gene>
    <name evidence="3" type="ORF">ANE_LOCUS5297</name>
</gene>
<feature type="domain" description="GAG-pre-integrase" evidence="1">
    <location>
        <begin position="155"/>
        <end position="196"/>
    </location>
</feature>
<keyword evidence="4" id="KW-1185">Reference proteome</keyword>
<feature type="domain" description="Retrovirus-related Pol polyprotein from transposon TNT 1-94-like beta-barrel" evidence="2">
    <location>
        <begin position="48"/>
        <end position="127"/>
    </location>
</feature>
<protein>
    <submittedName>
        <fullName evidence="3">Uncharacterized protein</fullName>
    </submittedName>
</protein>
<dbReference type="InterPro" id="IPR025724">
    <property type="entry name" value="GAG-pre-integrase_dom"/>
</dbReference>
<dbReference type="OrthoDB" id="1727805at2759"/>
<dbReference type="EMBL" id="CABITT030000002">
    <property type="protein sequence ID" value="VVA94852.1"/>
    <property type="molecule type" value="Genomic_DNA"/>
</dbReference>
<proteinExistence type="predicted"/>
<evidence type="ECO:0000313" key="3">
    <source>
        <dbReference type="EMBL" id="VVA94852.1"/>
    </source>
</evidence>
<dbReference type="Pfam" id="PF13976">
    <property type="entry name" value="gag_pre-integrs"/>
    <property type="match status" value="1"/>
</dbReference>
<name>A0A565AZL6_9BRAS</name>
<dbReference type="Pfam" id="PF22936">
    <property type="entry name" value="Pol_BBD"/>
    <property type="match status" value="1"/>
</dbReference>
<accession>A0A565AZL6</accession>
<dbReference type="InterPro" id="IPR054722">
    <property type="entry name" value="PolX-like_BBD"/>
</dbReference>
<evidence type="ECO:0000259" key="1">
    <source>
        <dbReference type="Pfam" id="PF13976"/>
    </source>
</evidence>
<reference evidence="3" key="1">
    <citation type="submission" date="2019-07" db="EMBL/GenBank/DDBJ databases">
        <authorList>
            <person name="Dittberner H."/>
        </authorList>
    </citation>
    <scope>NUCLEOTIDE SEQUENCE [LARGE SCALE GENOMIC DNA]</scope>
</reference>
<organism evidence="3 4">
    <name type="scientific">Arabis nemorensis</name>
    <dbReference type="NCBI Taxonomy" id="586526"/>
    <lineage>
        <taxon>Eukaryota</taxon>
        <taxon>Viridiplantae</taxon>
        <taxon>Streptophyta</taxon>
        <taxon>Embryophyta</taxon>
        <taxon>Tracheophyta</taxon>
        <taxon>Spermatophyta</taxon>
        <taxon>Magnoliopsida</taxon>
        <taxon>eudicotyledons</taxon>
        <taxon>Gunneridae</taxon>
        <taxon>Pentapetalae</taxon>
        <taxon>rosids</taxon>
        <taxon>malvids</taxon>
        <taxon>Brassicales</taxon>
        <taxon>Brassicaceae</taxon>
        <taxon>Arabideae</taxon>
        <taxon>Arabis</taxon>
    </lineage>
</organism>
<dbReference type="PANTHER" id="PTHR47592">
    <property type="entry name" value="PBF68 PROTEIN"/>
    <property type="match status" value="1"/>
</dbReference>
<dbReference type="Proteomes" id="UP000489600">
    <property type="component" value="Unassembled WGS sequence"/>
</dbReference>
<sequence length="200" mass="22561">MGNIKTNRFNPTKRYDDKTTIVATNENEDVYLVEEYSPLTIVSDGTLWIIDSGASFHVTPHGDFLATNQCGEFGNFQMGNQGRSKIVEKGDVILTSNTGCKIILKDVRQVHDMRLNLISTGKLDDAGLENHFGEGKWKLIKGNLFMARRKKEGSLYVTQAKLCKEEVNVANVDMELWHRRLGHMSEKGLNILARNKSFLV</sequence>
<dbReference type="AlphaFoldDB" id="A0A565AZL6"/>